<evidence type="ECO:0000313" key="2">
    <source>
        <dbReference type="Proteomes" id="UP000243558"/>
    </source>
</evidence>
<gene>
    <name evidence="1" type="ORF">QV01_08240</name>
</gene>
<keyword evidence="2" id="KW-1185">Reference proteome</keyword>
<name>A0A1A7NNL1_9PAST</name>
<dbReference type="SUPFAM" id="SSF102220">
    <property type="entry name" value="DNA polymerase III psi subunit"/>
    <property type="match status" value="1"/>
</dbReference>
<comment type="caution">
    <text evidence="1">The sequence shown here is derived from an EMBL/GenBank/DDBJ whole genome shotgun (WGS) entry which is preliminary data.</text>
</comment>
<dbReference type="RefSeq" id="WP_065239651.1">
    <property type="nucleotide sequence ID" value="NZ_JTJM01000039.1"/>
</dbReference>
<dbReference type="GO" id="GO:0008408">
    <property type="term" value="F:3'-5' exonuclease activity"/>
    <property type="evidence" value="ECO:0007669"/>
    <property type="project" value="InterPro"/>
</dbReference>
<dbReference type="EMBL" id="JTJM01000039">
    <property type="protein sequence ID" value="OBW91200.1"/>
    <property type="molecule type" value="Genomic_DNA"/>
</dbReference>
<dbReference type="AlphaFoldDB" id="A0A1A7NNL1"/>
<protein>
    <recommendedName>
        <fullName evidence="3">DNA polymerase III subunit psi</fullName>
    </recommendedName>
</protein>
<dbReference type="OrthoDB" id="5682636at2"/>
<organism evidence="1 2">
    <name type="scientific">Gallibacterium genomosp. 3</name>
    <dbReference type="NCBI Taxonomy" id="505345"/>
    <lineage>
        <taxon>Bacteria</taxon>
        <taxon>Pseudomonadati</taxon>
        <taxon>Pseudomonadota</taxon>
        <taxon>Gammaproteobacteria</taxon>
        <taxon>Pasteurellales</taxon>
        <taxon>Pasteurellaceae</taxon>
        <taxon>Gallibacterium</taxon>
    </lineage>
</organism>
<dbReference type="Gene3D" id="3.40.50.10220">
    <property type="entry name" value="DNA polymerase III, psi subunit"/>
    <property type="match status" value="1"/>
</dbReference>
<reference evidence="1 2" key="1">
    <citation type="submission" date="2014-11" db="EMBL/GenBank/DDBJ databases">
        <title>Pan-genome of Gallibacterium spp.</title>
        <authorList>
            <person name="Kudirkiene E."/>
            <person name="Bojesen A.M."/>
        </authorList>
    </citation>
    <scope>NUCLEOTIDE SEQUENCE [LARGE SCALE GENOMIC DNA]</scope>
    <source>
        <strain evidence="1 2">F151</strain>
    </source>
</reference>
<sequence length="140" mass="16090">MNRRELLLHEMGVTLWKLTRPDVLQGIGNIQLSSQIHTLLLTNQPHLLQQPLVQDLLRAANSTTNNTLLTLSSDKLARVESQQPLLIFYTEDCQTALANSPFAKPPHQVIALPKHLQLDAVQKRQIWQQIQQYLIQYDEH</sequence>
<evidence type="ECO:0008006" key="3">
    <source>
        <dbReference type="Google" id="ProtNLM"/>
    </source>
</evidence>
<accession>A0A1A7NNL1</accession>
<dbReference type="InterPro" id="IPR004615">
    <property type="entry name" value="DNA_pol_III_psi"/>
</dbReference>
<dbReference type="InterPro" id="IPR036654">
    <property type="entry name" value="DNA_pol_III_psi_sf"/>
</dbReference>
<proteinExistence type="predicted"/>
<dbReference type="GO" id="GO:0003887">
    <property type="term" value="F:DNA-directed DNA polymerase activity"/>
    <property type="evidence" value="ECO:0007669"/>
    <property type="project" value="InterPro"/>
</dbReference>
<dbReference type="GO" id="GO:0006260">
    <property type="term" value="P:DNA replication"/>
    <property type="evidence" value="ECO:0007669"/>
    <property type="project" value="InterPro"/>
</dbReference>
<evidence type="ECO:0000313" key="1">
    <source>
        <dbReference type="EMBL" id="OBW91200.1"/>
    </source>
</evidence>
<dbReference type="Proteomes" id="UP000243558">
    <property type="component" value="Unassembled WGS sequence"/>
</dbReference>
<dbReference type="Pfam" id="PF03603">
    <property type="entry name" value="DNA_III_psi"/>
    <property type="match status" value="1"/>
</dbReference>